<sequence length="16" mass="1681">MLDSDGDGVPCEAICR</sequence>
<dbReference type="AlphaFoldDB" id="A0A5B8M0B4"/>
<feature type="domain" description="Excalibur calcium-binding" evidence="1">
    <location>
        <begin position="2"/>
        <end position="12"/>
    </location>
</feature>
<keyword evidence="3" id="KW-1185">Reference proteome</keyword>
<dbReference type="Proteomes" id="UP000315364">
    <property type="component" value="Chromosome"/>
</dbReference>
<evidence type="ECO:0000259" key="1">
    <source>
        <dbReference type="Pfam" id="PF05901"/>
    </source>
</evidence>
<evidence type="ECO:0000313" key="2">
    <source>
        <dbReference type="EMBL" id="QDZ13245.1"/>
    </source>
</evidence>
<gene>
    <name evidence="2" type="ORF">FPZ08_09490</name>
</gene>
<protein>
    <recommendedName>
        <fullName evidence="1">Excalibur calcium-binding domain-containing protein</fullName>
    </recommendedName>
</protein>
<proteinExistence type="predicted"/>
<dbReference type="Pfam" id="PF05901">
    <property type="entry name" value="Excalibur"/>
    <property type="match status" value="1"/>
</dbReference>
<organism evidence="2 3">
    <name type="scientific">Devosia ginsengisoli</name>
    <dbReference type="NCBI Taxonomy" id="400770"/>
    <lineage>
        <taxon>Bacteria</taxon>
        <taxon>Pseudomonadati</taxon>
        <taxon>Pseudomonadota</taxon>
        <taxon>Alphaproteobacteria</taxon>
        <taxon>Hyphomicrobiales</taxon>
        <taxon>Devosiaceae</taxon>
        <taxon>Devosia</taxon>
    </lineage>
</organism>
<dbReference type="InterPro" id="IPR008613">
    <property type="entry name" value="Excalibur_Ca-bd_domain"/>
</dbReference>
<evidence type="ECO:0000313" key="3">
    <source>
        <dbReference type="Proteomes" id="UP000315364"/>
    </source>
</evidence>
<dbReference type="EMBL" id="CP042304">
    <property type="protein sequence ID" value="QDZ13245.1"/>
    <property type="molecule type" value="Genomic_DNA"/>
</dbReference>
<reference evidence="2 3" key="1">
    <citation type="submission" date="2019-07" db="EMBL/GenBank/DDBJ databases">
        <title>Full genome sequence of Devosia sp. Gsoil 520.</title>
        <authorList>
            <person name="Im W.-T."/>
        </authorList>
    </citation>
    <scope>NUCLEOTIDE SEQUENCE [LARGE SCALE GENOMIC DNA]</scope>
    <source>
        <strain evidence="2 3">Gsoil 520</strain>
    </source>
</reference>
<dbReference type="KEGG" id="dea:FPZ08_09490"/>
<accession>A0A5B8M0B4</accession>
<name>A0A5B8M0B4_9HYPH</name>